<dbReference type="Proteomes" id="UP000590442">
    <property type="component" value="Unassembled WGS sequence"/>
</dbReference>
<evidence type="ECO:0000313" key="6">
    <source>
        <dbReference type="EMBL" id="NJB72518.1"/>
    </source>
</evidence>
<keyword evidence="4" id="KW-0472">Membrane</keyword>
<proteinExistence type="predicted"/>
<dbReference type="PANTHER" id="PTHR43280">
    <property type="entry name" value="ARAC-FAMILY TRANSCRIPTIONAL REGULATOR"/>
    <property type="match status" value="1"/>
</dbReference>
<name>A0A846QX35_9FLAO</name>
<evidence type="ECO:0000256" key="3">
    <source>
        <dbReference type="ARBA" id="ARBA00023163"/>
    </source>
</evidence>
<sequence length="509" mass="59162">MRLQIYLSLLSIFLSNSVTPHSPQDKIAKISITKINPSTSIVLINADKFYHEQKFSEALTLYEQIESNHDENEAHVLKKMALSHAALLDSIKSADYIEQYLMADFKTSFLEHEGFAPIKNTQSYRSVVKKYVPKVSIWSFLYFYVAMIGFFIVTVLNFNKKIDAGAKILIGGFVFIHSFFILHISLNITNYQYQFPHSYLMSTCFSFLYGPLLYFYFKRITQEYKFKTKDLLHLIPTLLFLIYIIPIYSMSGAAKLELMLNRVRNGLNPSDSAAVSIIVALKWVSLVIYGFHIRKLYLKSKENKDLDKKSGTWQRNIYGIHLIYIVCYTVYGLLISNNISSGFFYHSQIVTMAIMVLYVGYSANVQPKVFNGVYSYGNNLIFKYEKSGLTESLSYELKESLINLFDVDKIYRENQISLDVLSDRLNTTRHNTSQVINEHFNMSFHELVNKYRIQEAKEIMSNDYNRNLNIIDIAYEVGYNNKVTFNKAFKKDTLLTPSEYQRTFFQPQM</sequence>
<feature type="transmembrane region" description="Helical" evidence="4">
    <location>
        <begin position="168"/>
        <end position="186"/>
    </location>
</feature>
<feature type="transmembrane region" description="Helical" evidence="4">
    <location>
        <begin position="342"/>
        <end position="361"/>
    </location>
</feature>
<accession>A0A846QX35</accession>
<feature type="transmembrane region" description="Helical" evidence="4">
    <location>
        <begin position="273"/>
        <end position="291"/>
    </location>
</feature>
<dbReference type="SUPFAM" id="SSF46689">
    <property type="entry name" value="Homeodomain-like"/>
    <property type="match status" value="1"/>
</dbReference>
<evidence type="ECO:0000259" key="5">
    <source>
        <dbReference type="PROSITE" id="PS01124"/>
    </source>
</evidence>
<dbReference type="PROSITE" id="PS01124">
    <property type="entry name" value="HTH_ARAC_FAMILY_2"/>
    <property type="match status" value="1"/>
</dbReference>
<evidence type="ECO:0000313" key="7">
    <source>
        <dbReference type="Proteomes" id="UP000590442"/>
    </source>
</evidence>
<keyword evidence="4" id="KW-1133">Transmembrane helix</keyword>
<feature type="transmembrane region" description="Helical" evidence="4">
    <location>
        <begin position="135"/>
        <end position="156"/>
    </location>
</feature>
<dbReference type="PANTHER" id="PTHR43280:SF29">
    <property type="entry name" value="ARAC-FAMILY TRANSCRIPTIONAL REGULATOR"/>
    <property type="match status" value="1"/>
</dbReference>
<dbReference type="SMART" id="SM00342">
    <property type="entry name" value="HTH_ARAC"/>
    <property type="match status" value="1"/>
</dbReference>
<evidence type="ECO:0000256" key="4">
    <source>
        <dbReference type="SAM" id="Phobius"/>
    </source>
</evidence>
<comment type="caution">
    <text evidence="6">The sequence shown here is derived from an EMBL/GenBank/DDBJ whole genome shotgun (WGS) entry which is preliminary data.</text>
</comment>
<dbReference type="GO" id="GO:0003700">
    <property type="term" value="F:DNA-binding transcription factor activity"/>
    <property type="evidence" value="ECO:0007669"/>
    <property type="project" value="InterPro"/>
</dbReference>
<dbReference type="InterPro" id="IPR018060">
    <property type="entry name" value="HTH_AraC"/>
</dbReference>
<feature type="domain" description="HTH araC/xylS-type" evidence="5">
    <location>
        <begin position="399"/>
        <end position="503"/>
    </location>
</feature>
<feature type="transmembrane region" description="Helical" evidence="4">
    <location>
        <begin position="198"/>
        <end position="217"/>
    </location>
</feature>
<keyword evidence="2 6" id="KW-0238">DNA-binding</keyword>
<feature type="transmembrane region" description="Helical" evidence="4">
    <location>
        <begin position="317"/>
        <end position="336"/>
    </location>
</feature>
<evidence type="ECO:0000256" key="1">
    <source>
        <dbReference type="ARBA" id="ARBA00023015"/>
    </source>
</evidence>
<gene>
    <name evidence="6" type="ORF">GGR42_003009</name>
</gene>
<protein>
    <submittedName>
        <fullName evidence="6">AraC-like DNA-binding protein</fullName>
    </submittedName>
</protein>
<reference evidence="6 7" key="1">
    <citation type="submission" date="2020-03" db="EMBL/GenBank/DDBJ databases">
        <title>Genomic Encyclopedia of Type Strains, Phase IV (KMG-IV): sequencing the most valuable type-strain genomes for metagenomic binning, comparative biology and taxonomic classification.</title>
        <authorList>
            <person name="Goeker M."/>
        </authorList>
    </citation>
    <scope>NUCLEOTIDE SEQUENCE [LARGE SCALE GENOMIC DNA]</scope>
    <source>
        <strain evidence="6 7">DSM 29762</strain>
    </source>
</reference>
<evidence type="ECO:0000256" key="2">
    <source>
        <dbReference type="ARBA" id="ARBA00023125"/>
    </source>
</evidence>
<dbReference type="GO" id="GO:0043565">
    <property type="term" value="F:sequence-specific DNA binding"/>
    <property type="evidence" value="ECO:0007669"/>
    <property type="project" value="InterPro"/>
</dbReference>
<feature type="transmembrane region" description="Helical" evidence="4">
    <location>
        <begin position="231"/>
        <end position="253"/>
    </location>
</feature>
<dbReference type="InterPro" id="IPR009057">
    <property type="entry name" value="Homeodomain-like_sf"/>
</dbReference>
<dbReference type="RefSeq" id="WP_245201483.1">
    <property type="nucleotide sequence ID" value="NZ_JAATJJ010000002.1"/>
</dbReference>
<dbReference type="EMBL" id="JAATJJ010000002">
    <property type="protein sequence ID" value="NJB72518.1"/>
    <property type="molecule type" value="Genomic_DNA"/>
</dbReference>
<keyword evidence="4" id="KW-0812">Transmembrane</keyword>
<dbReference type="AlphaFoldDB" id="A0A846QX35"/>
<keyword evidence="7" id="KW-1185">Reference proteome</keyword>
<keyword evidence="1" id="KW-0805">Transcription regulation</keyword>
<keyword evidence="3" id="KW-0804">Transcription</keyword>
<organism evidence="6 7">
    <name type="scientific">Saonia flava</name>
    <dbReference type="NCBI Taxonomy" id="523696"/>
    <lineage>
        <taxon>Bacteria</taxon>
        <taxon>Pseudomonadati</taxon>
        <taxon>Bacteroidota</taxon>
        <taxon>Flavobacteriia</taxon>
        <taxon>Flavobacteriales</taxon>
        <taxon>Flavobacteriaceae</taxon>
        <taxon>Saonia</taxon>
    </lineage>
</organism>
<dbReference type="Pfam" id="PF12833">
    <property type="entry name" value="HTH_18"/>
    <property type="match status" value="1"/>
</dbReference>
<dbReference type="Gene3D" id="1.10.10.60">
    <property type="entry name" value="Homeodomain-like"/>
    <property type="match status" value="2"/>
</dbReference>